<dbReference type="EMBL" id="SLVX01000064">
    <property type="protein sequence ID" value="TCN30533.1"/>
    <property type="molecule type" value="Genomic_DNA"/>
</dbReference>
<sequence>MEYTDPVLRRLRDRLIRYRSEARTNGRKRPWHRVAMDILDAESVSPAYYEKEVSSEILGEALRRFAAGLQTPTVERLDAITAFLTEQHYLNGADLGEAQATMDAARQLAAFFGEAAPRHLPARDALCGQFLAVRTDGGCKKYVLLDVSPVGNSAVQVEETEHSTSAVSHSRNPAELRRFLKVASTVMEKRDGWMIEAPRGQVIIFIRDRLNGEANVYTVIADDREPGAASHAQNVHLLRPVPVAGGARIVPLAPHARTQTDSPVPSFLNQMIWHFSRQEEA</sequence>
<comment type="caution">
    <text evidence="1">The sequence shown here is derived from an EMBL/GenBank/DDBJ whole genome shotgun (WGS) entry which is preliminary data.</text>
</comment>
<dbReference type="RefSeq" id="WP_133037212.1">
    <property type="nucleotide sequence ID" value="NZ_BAABEI010000012.1"/>
</dbReference>
<dbReference type="AlphaFoldDB" id="A0A4R2BUJ5"/>
<accession>A0A4R2BUJ5</accession>
<reference evidence="1 2" key="1">
    <citation type="submission" date="2019-03" db="EMBL/GenBank/DDBJ databases">
        <title>Genomic Encyclopedia of Type Strains, Phase IV (KMG-IV): sequencing the most valuable type-strain genomes for metagenomic binning, comparative biology and taxonomic classification.</title>
        <authorList>
            <person name="Goeker M."/>
        </authorList>
    </citation>
    <scope>NUCLEOTIDE SEQUENCE [LARGE SCALE GENOMIC DNA]</scope>
    <source>
        <strain evidence="1 2">DSM 18401</strain>
    </source>
</reference>
<keyword evidence="2" id="KW-1185">Reference proteome</keyword>
<dbReference type="Proteomes" id="UP000295351">
    <property type="component" value="Unassembled WGS sequence"/>
</dbReference>
<name>A0A4R2BUJ5_SHIGR</name>
<protein>
    <submittedName>
        <fullName evidence="1">Uncharacterized protein</fullName>
    </submittedName>
</protein>
<proteinExistence type="predicted"/>
<evidence type="ECO:0000313" key="2">
    <source>
        <dbReference type="Proteomes" id="UP000295351"/>
    </source>
</evidence>
<organism evidence="1 2">
    <name type="scientific">Shinella granuli</name>
    <dbReference type="NCBI Taxonomy" id="323621"/>
    <lineage>
        <taxon>Bacteria</taxon>
        <taxon>Pseudomonadati</taxon>
        <taxon>Pseudomonadota</taxon>
        <taxon>Alphaproteobacteria</taxon>
        <taxon>Hyphomicrobiales</taxon>
        <taxon>Rhizobiaceae</taxon>
        <taxon>Shinella</taxon>
    </lineage>
</organism>
<evidence type="ECO:0000313" key="1">
    <source>
        <dbReference type="EMBL" id="TCN30533.1"/>
    </source>
</evidence>
<gene>
    <name evidence="1" type="ORF">EV665_1641</name>
</gene>